<dbReference type="NCBIfam" id="TIGR00177">
    <property type="entry name" value="molyb_syn"/>
    <property type="match status" value="1"/>
</dbReference>
<dbReference type="PROSITE" id="PS01079">
    <property type="entry name" value="MOCF_BIOSYNTHESIS_2"/>
    <property type="match status" value="1"/>
</dbReference>
<evidence type="ECO:0000256" key="2">
    <source>
        <dbReference type="ARBA" id="ARBA00002901"/>
    </source>
</evidence>
<dbReference type="Gene3D" id="3.40.980.10">
    <property type="entry name" value="MoaB/Mog-like domain"/>
    <property type="match status" value="1"/>
</dbReference>
<keyword evidence="9 11" id="KW-0501">Molybdenum cofactor biosynthesis</keyword>
<dbReference type="AlphaFoldDB" id="A0A4P9UQI0"/>
<evidence type="ECO:0000256" key="11">
    <source>
        <dbReference type="RuleBase" id="RU365090"/>
    </source>
</evidence>
<dbReference type="OrthoDB" id="9804758at2"/>
<name>A0A4P9UQI0_METBY</name>
<evidence type="ECO:0000256" key="7">
    <source>
        <dbReference type="ARBA" id="ARBA00022723"/>
    </source>
</evidence>
<dbReference type="UniPathway" id="UPA00344"/>
<gene>
    <name evidence="13" type="ORF">EQU24_11635</name>
</gene>
<dbReference type="Gene3D" id="3.90.105.10">
    <property type="entry name" value="Molybdopterin biosynthesis moea protein, domain 2"/>
    <property type="match status" value="1"/>
</dbReference>
<dbReference type="Pfam" id="PF03453">
    <property type="entry name" value="MoeA_N"/>
    <property type="match status" value="1"/>
</dbReference>
<dbReference type="GO" id="GO:0005829">
    <property type="term" value="C:cytosol"/>
    <property type="evidence" value="ECO:0007669"/>
    <property type="project" value="TreeGrafter"/>
</dbReference>
<keyword evidence="7 11" id="KW-0479">Metal-binding</keyword>
<keyword evidence="8 11" id="KW-0460">Magnesium</keyword>
<sequence length="415" mass="44785">MIDACIQTEDRLLTLEETLTRMRSSIEPINDAEKVNLHDALGRVLAESAISPIDLPYHNNASMDGYALASSDINPDHPFSLNLIGTVWAGRPYEGSILPGQCVRIFTGGVIPEALDTVVMQEHVQRIGETVHFPAKVQALQHVRIVGEDIAKNAILITAPKRLSAIDLGLLASAGIYQVNVKRKIKIAILSTGDELTPLGQPLTSGKIYDSNRYMLSALLKEEAFSTTDLGVVPDDKAQLENLLIAAADTHDAIITTGGASVGEADFIQEILDKIGRVELWKIAVKPGKPLAFGSIGACRFFGLPGNPVSVVLAFQRIVIPGLQFMAGVSPKKPLQLTAICRESIKKSPGRLEFIRGILSQSDNGEHQVRSAGKQGSHILSSMSQANCFIVLPSNCEGIKKGDKVVIEPFSTWID</sequence>
<evidence type="ECO:0000256" key="5">
    <source>
        <dbReference type="ARBA" id="ARBA00022505"/>
    </source>
</evidence>
<dbReference type="PANTHER" id="PTHR10192">
    <property type="entry name" value="MOLYBDOPTERIN BIOSYNTHESIS PROTEIN"/>
    <property type="match status" value="1"/>
</dbReference>
<keyword evidence="14" id="KW-1185">Reference proteome</keyword>
<dbReference type="GO" id="GO:0046872">
    <property type="term" value="F:metal ion binding"/>
    <property type="evidence" value="ECO:0007669"/>
    <property type="project" value="UniProtKB-UniRule"/>
</dbReference>
<evidence type="ECO:0000313" key="14">
    <source>
        <dbReference type="Proteomes" id="UP000305881"/>
    </source>
</evidence>
<dbReference type="CDD" id="cd00887">
    <property type="entry name" value="MoeA"/>
    <property type="match status" value="1"/>
</dbReference>
<evidence type="ECO:0000256" key="3">
    <source>
        <dbReference type="ARBA" id="ARBA00005046"/>
    </source>
</evidence>
<dbReference type="SUPFAM" id="SSF63882">
    <property type="entry name" value="MoeA N-terminal region -like"/>
    <property type="match status" value="1"/>
</dbReference>
<dbReference type="SMART" id="SM00852">
    <property type="entry name" value="MoCF_biosynth"/>
    <property type="match status" value="1"/>
</dbReference>
<proteinExistence type="inferred from homology"/>
<protein>
    <recommendedName>
        <fullName evidence="11">Molybdopterin molybdenumtransferase</fullName>
        <ecNumber evidence="11">2.10.1.1</ecNumber>
    </recommendedName>
</protein>
<dbReference type="PANTHER" id="PTHR10192:SF5">
    <property type="entry name" value="GEPHYRIN"/>
    <property type="match status" value="1"/>
</dbReference>
<dbReference type="KEGG" id="mbur:EQU24_11635"/>
<dbReference type="InterPro" id="IPR005110">
    <property type="entry name" value="MoeA_linker/N"/>
</dbReference>
<dbReference type="EC" id="2.10.1.1" evidence="11"/>
<dbReference type="RefSeq" id="WP_017839341.1">
    <property type="nucleotide sequence ID" value="NZ_CP035467.1"/>
</dbReference>
<dbReference type="SUPFAM" id="SSF53218">
    <property type="entry name" value="Molybdenum cofactor biosynthesis proteins"/>
    <property type="match status" value="1"/>
</dbReference>
<dbReference type="InterPro" id="IPR036688">
    <property type="entry name" value="MoeA_C_domain_IV_sf"/>
</dbReference>
<evidence type="ECO:0000256" key="8">
    <source>
        <dbReference type="ARBA" id="ARBA00022842"/>
    </source>
</evidence>
<evidence type="ECO:0000256" key="1">
    <source>
        <dbReference type="ARBA" id="ARBA00001946"/>
    </source>
</evidence>
<dbReference type="GO" id="GO:0061599">
    <property type="term" value="F:molybdopterin molybdotransferase activity"/>
    <property type="evidence" value="ECO:0007669"/>
    <property type="project" value="UniProtKB-UniRule"/>
</dbReference>
<evidence type="ECO:0000259" key="12">
    <source>
        <dbReference type="SMART" id="SM00852"/>
    </source>
</evidence>
<comment type="catalytic activity">
    <reaction evidence="10">
        <text>adenylyl-molybdopterin + molybdate = Mo-molybdopterin + AMP + H(+)</text>
        <dbReference type="Rhea" id="RHEA:35047"/>
        <dbReference type="ChEBI" id="CHEBI:15378"/>
        <dbReference type="ChEBI" id="CHEBI:36264"/>
        <dbReference type="ChEBI" id="CHEBI:62727"/>
        <dbReference type="ChEBI" id="CHEBI:71302"/>
        <dbReference type="ChEBI" id="CHEBI:456215"/>
        <dbReference type="EC" id="2.10.1.1"/>
    </reaction>
</comment>
<accession>A0A4P9UQI0</accession>
<dbReference type="Pfam" id="PF00994">
    <property type="entry name" value="MoCF_biosynth"/>
    <property type="match status" value="1"/>
</dbReference>
<dbReference type="Pfam" id="PF03454">
    <property type="entry name" value="MoeA_C"/>
    <property type="match status" value="1"/>
</dbReference>
<dbReference type="NCBIfam" id="NF045515">
    <property type="entry name" value="Glp_gephyrin"/>
    <property type="match status" value="1"/>
</dbReference>
<organism evidence="13 14">
    <name type="scientific">Methylotuvimicrobium buryatense</name>
    <name type="common">Methylomicrobium buryatense</name>
    <dbReference type="NCBI Taxonomy" id="95641"/>
    <lineage>
        <taxon>Bacteria</taxon>
        <taxon>Pseudomonadati</taxon>
        <taxon>Pseudomonadota</taxon>
        <taxon>Gammaproteobacteria</taxon>
        <taxon>Methylococcales</taxon>
        <taxon>Methylococcaceae</taxon>
        <taxon>Methylotuvimicrobium</taxon>
    </lineage>
</organism>
<dbReference type="FunFam" id="3.40.980.10:FF:000004">
    <property type="entry name" value="Molybdopterin molybdenumtransferase"/>
    <property type="match status" value="1"/>
</dbReference>
<dbReference type="Proteomes" id="UP000305881">
    <property type="component" value="Chromosome"/>
</dbReference>
<comment type="similarity">
    <text evidence="4 11">Belongs to the MoeA family.</text>
</comment>
<keyword evidence="5 11" id="KW-0500">Molybdenum</keyword>
<keyword evidence="6 11" id="KW-0808">Transferase</keyword>
<evidence type="ECO:0000256" key="6">
    <source>
        <dbReference type="ARBA" id="ARBA00022679"/>
    </source>
</evidence>
<evidence type="ECO:0000256" key="9">
    <source>
        <dbReference type="ARBA" id="ARBA00023150"/>
    </source>
</evidence>
<dbReference type="STRING" id="675511.GCA_000341735_00713"/>
<dbReference type="InterPro" id="IPR038987">
    <property type="entry name" value="MoeA-like"/>
</dbReference>
<dbReference type="GO" id="GO:0006777">
    <property type="term" value="P:Mo-molybdopterin cofactor biosynthetic process"/>
    <property type="evidence" value="ECO:0007669"/>
    <property type="project" value="UniProtKB-UniRule"/>
</dbReference>
<dbReference type="Gene3D" id="2.170.190.11">
    <property type="entry name" value="Molybdopterin biosynthesis moea protein, domain 3"/>
    <property type="match status" value="1"/>
</dbReference>
<dbReference type="InterPro" id="IPR036425">
    <property type="entry name" value="MoaB/Mog-like_dom_sf"/>
</dbReference>
<comment type="function">
    <text evidence="2 11">Catalyzes the insertion of molybdate into adenylated molybdopterin with the concomitant release of AMP.</text>
</comment>
<dbReference type="InterPro" id="IPR036135">
    <property type="entry name" value="MoeA_linker/N_sf"/>
</dbReference>
<dbReference type="InterPro" id="IPR005111">
    <property type="entry name" value="MoeA_C_domain_IV"/>
</dbReference>
<evidence type="ECO:0000313" key="13">
    <source>
        <dbReference type="EMBL" id="QCW82820.1"/>
    </source>
</evidence>
<dbReference type="InterPro" id="IPR001453">
    <property type="entry name" value="MoaB/Mog_dom"/>
</dbReference>
<comment type="pathway">
    <text evidence="3 11">Cofactor biosynthesis; molybdopterin biosynthesis.</text>
</comment>
<evidence type="ECO:0000256" key="4">
    <source>
        <dbReference type="ARBA" id="ARBA00010763"/>
    </source>
</evidence>
<evidence type="ECO:0000256" key="10">
    <source>
        <dbReference type="ARBA" id="ARBA00047317"/>
    </source>
</evidence>
<reference evidence="14" key="1">
    <citation type="journal article" date="2019" name="J. Bacteriol.">
        <title>A Mutagenic Screen Identifies a TonB-Dependent Receptor Required for the Lanthanide Metal Switch in the Type I Methanotroph 'Methylotuvimicrobium buryatense' 5GB1C.</title>
        <authorList>
            <person name="Groom J.D."/>
            <person name="Ford S.M."/>
            <person name="Pesesky M.W."/>
            <person name="Lidstrom M.E."/>
        </authorList>
    </citation>
    <scope>NUCLEOTIDE SEQUENCE [LARGE SCALE GENOMIC DNA]</scope>
    <source>
        <strain evidence="14">5GB1C</strain>
    </source>
</reference>
<dbReference type="InterPro" id="IPR008284">
    <property type="entry name" value="MoCF_biosynth_CS"/>
</dbReference>
<comment type="cofactor">
    <cofactor evidence="1 11">
        <name>Mg(2+)</name>
        <dbReference type="ChEBI" id="CHEBI:18420"/>
    </cofactor>
</comment>
<dbReference type="Gene3D" id="2.40.340.10">
    <property type="entry name" value="MoeA, C-terminal, domain IV"/>
    <property type="match status" value="1"/>
</dbReference>
<dbReference type="EMBL" id="CP035467">
    <property type="protein sequence ID" value="QCW82820.1"/>
    <property type="molecule type" value="Genomic_DNA"/>
</dbReference>
<dbReference type="SUPFAM" id="SSF63867">
    <property type="entry name" value="MoeA C-terminal domain-like"/>
    <property type="match status" value="1"/>
</dbReference>
<feature type="domain" description="MoaB/Mog" evidence="12">
    <location>
        <begin position="188"/>
        <end position="325"/>
    </location>
</feature>